<evidence type="ECO:0000256" key="1">
    <source>
        <dbReference type="SAM" id="MobiDB-lite"/>
    </source>
</evidence>
<dbReference type="AlphaFoldDB" id="A0A6A6XZ19"/>
<sequence length="201" mass="22420">MRIRKPFAGAFVALCVIAGLAGFSPQDYKIPTYKQSDKALHFIAFFLLTVTFYWILETSRRKVLQLTFTICTVGLGLASEIIQGALPIHREFDYYDILANVMGSGLALALCNWYHKRMIERKRAARGYAAVAGDDIDERDIELGEDIGGQESGVVRPTVEEELDTWDENAEDEWDVEENTNGQAHDSGGDLGVADPKKRSD</sequence>
<keyword evidence="2" id="KW-1133">Transmembrane helix</keyword>
<proteinExistence type="predicted"/>
<keyword evidence="4" id="KW-1185">Reference proteome</keyword>
<dbReference type="PANTHER" id="PTHR28008:SF1">
    <property type="entry name" value="DOMAIN PROTEIN, PUTATIVE (AFU_ORTHOLOGUE AFUA_3G10980)-RELATED"/>
    <property type="match status" value="1"/>
</dbReference>
<organism evidence="3 4">
    <name type="scientific">Melanomma pulvis-pyrius CBS 109.77</name>
    <dbReference type="NCBI Taxonomy" id="1314802"/>
    <lineage>
        <taxon>Eukaryota</taxon>
        <taxon>Fungi</taxon>
        <taxon>Dikarya</taxon>
        <taxon>Ascomycota</taxon>
        <taxon>Pezizomycotina</taxon>
        <taxon>Dothideomycetes</taxon>
        <taxon>Pleosporomycetidae</taxon>
        <taxon>Pleosporales</taxon>
        <taxon>Melanommataceae</taxon>
        <taxon>Melanomma</taxon>
    </lineage>
</organism>
<evidence type="ECO:0008006" key="5">
    <source>
        <dbReference type="Google" id="ProtNLM"/>
    </source>
</evidence>
<protein>
    <recommendedName>
        <fullName evidence="5">VanZ-like domain-containing protein</fullName>
    </recommendedName>
</protein>
<feature type="transmembrane region" description="Helical" evidence="2">
    <location>
        <begin position="94"/>
        <end position="114"/>
    </location>
</feature>
<feature type="transmembrane region" description="Helical" evidence="2">
    <location>
        <begin position="39"/>
        <end position="56"/>
    </location>
</feature>
<gene>
    <name evidence="3" type="ORF">K505DRAFT_344953</name>
</gene>
<keyword evidence="2" id="KW-0812">Transmembrane</keyword>
<reference evidence="3" key="1">
    <citation type="journal article" date="2020" name="Stud. Mycol.">
        <title>101 Dothideomycetes genomes: a test case for predicting lifestyles and emergence of pathogens.</title>
        <authorList>
            <person name="Haridas S."/>
            <person name="Albert R."/>
            <person name="Binder M."/>
            <person name="Bloem J."/>
            <person name="Labutti K."/>
            <person name="Salamov A."/>
            <person name="Andreopoulos B."/>
            <person name="Baker S."/>
            <person name="Barry K."/>
            <person name="Bills G."/>
            <person name="Bluhm B."/>
            <person name="Cannon C."/>
            <person name="Castanera R."/>
            <person name="Culley D."/>
            <person name="Daum C."/>
            <person name="Ezra D."/>
            <person name="Gonzalez J."/>
            <person name="Henrissat B."/>
            <person name="Kuo A."/>
            <person name="Liang C."/>
            <person name="Lipzen A."/>
            <person name="Lutzoni F."/>
            <person name="Magnuson J."/>
            <person name="Mondo S."/>
            <person name="Nolan M."/>
            <person name="Ohm R."/>
            <person name="Pangilinan J."/>
            <person name="Park H.-J."/>
            <person name="Ramirez L."/>
            <person name="Alfaro M."/>
            <person name="Sun H."/>
            <person name="Tritt A."/>
            <person name="Yoshinaga Y."/>
            <person name="Zwiers L.-H."/>
            <person name="Turgeon B."/>
            <person name="Goodwin S."/>
            <person name="Spatafora J."/>
            <person name="Crous P."/>
            <person name="Grigoriev I."/>
        </authorList>
    </citation>
    <scope>NUCLEOTIDE SEQUENCE</scope>
    <source>
        <strain evidence="3">CBS 109.77</strain>
    </source>
</reference>
<dbReference type="OrthoDB" id="63581at2759"/>
<evidence type="ECO:0000313" key="4">
    <source>
        <dbReference type="Proteomes" id="UP000799757"/>
    </source>
</evidence>
<evidence type="ECO:0000256" key="2">
    <source>
        <dbReference type="SAM" id="Phobius"/>
    </source>
</evidence>
<name>A0A6A6XZ19_9PLEO</name>
<feature type="region of interest" description="Disordered" evidence="1">
    <location>
        <begin position="174"/>
        <end position="201"/>
    </location>
</feature>
<dbReference type="Proteomes" id="UP000799757">
    <property type="component" value="Unassembled WGS sequence"/>
</dbReference>
<evidence type="ECO:0000313" key="3">
    <source>
        <dbReference type="EMBL" id="KAF2800827.1"/>
    </source>
</evidence>
<dbReference type="NCBIfam" id="NF037970">
    <property type="entry name" value="vanZ_1"/>
    <property type="match status" value="1"/>
</dbReference>
<feature type="transmembrane region" description="Helical" evidence="2">
    <location>
        <begin position="63"/>
        <end position="82"/>
    </location>
</feature>
<dbReference type="PANTHER" id="PTHR28008">
    <property type="entry name" value="DOMAIN PROTEIN, PUTATIVE (AFU_ORTHOLOGUE AFUA_3G10980)-RELATED"/>
    <property type="match status" value="1"/>
</dbReference>
<dbReference type="EMBL" id="MU001742">
    <property type="protein sequence ID" value="KAF2800827.1"/>
    <property type="molecule type" value="Genomic_DNA"/>
</dbReference>
<keyword evidence="2" id="KW-0472">Membrane</keyword>
<accession>A0A6A6XZ19</accession>